<sequence length="157" mass="16732">MAEMVDLNSLNEVLTLPFPAQTKQVAGTINGVPTDVLSMGFSDRILVTISQHGRLAHWLHVPLENNNPGTDGFHTISNGDTDDSLLPLSALTATSILGGHAPGHETTNQLLARQIGSAIATKTPNEKRTLVVGLGLNASQIDRDDFFAIVDLVLQCI</sequence>
<name>A0A1Q5Q9Y2_TALAT</name>
<dbReference type="PANTHER" id="PTHR31051:SF1">
    <property type="entry name" value="PROTEASOME ASSEMBLY CHAPERONE 3"/>
    <property type="match status" value="1"/>
</dbReference>
<dbReference type="GO" id="GO:0043248">
    <property type="term" value="P:proteasome assembly"/>
    <property type="evidence" value="ECO:0007669"/>
    <property type="project" value="InterPro"/>
</dbReference>
<organism evidence="1 2">
    <name type="scientific">Talaromyces atroroseus</name>
    <dbReference type="NCBI Taxonomy" id="1441469"/>
    <lineage>
        <taxon>Eukaryota</taxon>
        <taxon>Fungi</taxon>
        <taxon>Dikarya</taxon>
        <taxon>Ascomycota</taxon>
        <taxon>Pezizomycotina</taxon>
        <taxon>Eurotiomycetes</taxon>
        <taxon>Eurotiomycetidae</taxon>
        <taxon>Eurotiales</taxon>
        <taxon>Trichocomaceae</taxon>
        <taxon>Talaromyces</taxon>
        <taxon>Talaromyces sect. Trachyspermi</taxon>
    </lineage>
</organism>
<keyword evidence="2" id="KW-1185">Reference proteome</keyword>
<dbReference type="InterPro" id="IPR018788">
    <property type="entry name" value="Proteasome_assmbl_chp_3"/>
</dbReference>
<evidence type="ECO:0000313" key="1">
    <source>
        <dbReference type="EMBL" id="OKL62735.1"/>
    </source>
</evidence>
<accession>A0A1Q5Q9Y2</accession>
<comment type="caution">
    <text evidence="1">The sequence shown here is derived from an EMBL/GenBank/DDBJ whole genome shotgun (WGS) entry which is preliminary data.</text>
</comment>
<dbReference type="Proteomes" id="UP000214365">
    <property type="component" value="Unassembled WGS sequence"/>
</dbReference>
<dbReference type="RefSeq" id="XP_020122856.1">
    <property type="nucleotide sequence ID" value="XM_020261089.1"/>
</dbReference>
<protein>
    <submittedName>
        <fullName evidence="1">Uncharacterized protein</fullName>
    </submittedName>
</protein>
<reference evidence="1 2" key="1">
    <citation type="submission" date="2015-06" db="EMBL/GenBank/DDBJ databases">
        <title>Talaromyces atroroseus IBT 11181 draft genome.</title>
        <authorList>
            <person name="Rasmussen K.B."/>
            <person name="Rasmussen S."/>
            <person name="Petersen B."/>
            <person name="Sicheritz-Ponten T."/>
            <person name="Mortensen U.H."/>
            <person name="Thrane U."/>
        </authorList>
    </citation>
    <scope>NUCLEOTIDE SEQUENCE [LARGE SCALE GENOMIC DNA]</scope>
    <source>
        <strain evidence="1 2">IBT 11181</strain>
    </source>
</reference>
<gene>
    <name evidence="1" type="ORF">UA08_01427</name>
</gene>
<dbReference type="AlphaFoldDB" id="A0A1Q5Q9Y2"/>
<dbReference type="GeneID" id="31001182"/>
<dbReference type="EMBL" id="LFMY01000002">
    <property type="protein sequence ID" value="OKL62735.1"/>
    <property type="molecule type" value="Genomic_DNA"/>
</dbReference>
<evidence type="ECO:0000313" key="2">
    <source>
        <dbReference type="Proteomes" id="UP000214365"/>
    </source>
</evidence>
<proteinExistence type="predicted"/>
<dbReference type="STRING" id="1441469.A0A1Q5Q9Y2"/>
<dbReference type="InterPro" id="IPR053720">
    <property type="entry name" value="Psm_Assembly_Chaperone"/>
</dbReference>
<dbReference type="OrthoDB" id="5593278at2759"/>
<dbReference type="Gene3D" id="3.30.230.90">
    <property type="match status" value="1"/>
</dbReference>
<dbReference type="PANTHER" id="PTHR31051">
    <property type="entry name" value="PROTEASOME ASSEMBLY CHAPERONE 3"/>
    <property type="match status" value="1"/>
</dbReference>